<sequence>MNTATKPLNPPPLNEYEAQVYKYLNTLLPNDTINVADIVKEENNEKFIEIVKKYMRYHVDINSSPYMNGLSFSNDYTKIRKQWD</sequence>
<accession>A0A2I7SES0</accession>
<name>A0A2I7SES0_9FLAO</name>
<gene>
    <name evidence="1" type="ORF">C1A40_02450</name>
</gene>
<keyword evidence="2" id="KW-1185">Reference proteome</keyword>
<evidence type="ECO:0000313" key="2">
    <source>
        <dbReference type="Proteomes" id="UP000236592"/>
    </source>
</evidence>
<dbReference type="RefSeq" id="WP_102994512.1">
    <property type="nucleotide sequence ID" value="NZ_CP025938.1"/>
</dbReference>
<protein>
    <submittedName>
        <fullName evidence="1">Uncharacterized protein</fullName>
    </submittedName>
</protein>
<dbReference type="AlphaFoldDB" id="A0A2I7SES0"/>
<reference evidence="2" key="1">
    <citation type="submission" date="2018-01" db="EMBL/GenBank/DDBJ databases">
        <title>Complete genome of Tamlana sp. UJ94.</title>
        <authorList>
            <person name="Jung J."/>
            <person name="Chung D."/>
            <person name="Bae S.S."/>
            <person name="Baek K."/>
        </authorList>
    </citation>
    <scope>NUCLEOTIDE SEQUENCE [LARGE SCALE GENOMIC DNA]</scope>
    <source>
        <strain evidence="2">UJ94</strain>
    </source>
</reference>
<dbReference type="EMBL" id="CP025938">
    <property type="protein sequence ID" value="AUS04402.1"/>
    <property type="molecule type" value="Genomic_DNA"/>
</dbReference>
<proteinExistence type="predicted"/>
<dbReference type="Proteomes" id="UP000236592">
    <property type="component" value="Chromosome"/>
</dbReference>
<evidence type="ECO:0000313" key="1">
    <source>
        <dbReference type="EMBL" id="AUS04402.1"/>
    </source>
</evidence>
<organism evidence="1 2">
    <name type="scientific">Pseudotamlana carrageenivorans</name>
    <dbReference type="NCBI Taxonomy" id="2069432"/>
    <lineage>
        <taxon>Bacteria</taxon>
        <taxon>Pseudomonadati</taxon>
        <taxon>Bacteroidota</taxon>
        <taxon>Flavobacteriia</taxon>
        <taxon>Flavobacteriales</taxon>
        <taxon>Flavobacteriaceae</taxon>
        <taxon>Pseudotamlana</taxon>
    </lineage>
</organism>
<dbReference type="KEGG" id="taj:C1A40_02450"/>